<dbReference type="CDD" id="cd07516">
    <property type="entry name" value="HAD_Pase"/>
    <property type="match status" value="1"/>
</dbReference>
<dbReference type="Pfam" id="PF08282">
    <property type="entry name" value="Hydrolase_3"/>
    <property type="match status" value="1"/>
</dbReference>
<evidence type="ECO:0000313" key="8">
    <source>
        <dbReference type="Proteomes" id="UP000182660"/>
    </source>
</evidence>
<keyword evidence="3" id="KW-0378">Hydrolase</keyword>
<dbReference type="SFLD" id="SFLDS00003">
    <property type="entry name" value="Haloacid_Dehalogenase"/>
    <property type="match status" value="1"/>
</dbReference>
<protein>
    <submittedName>
        <fullName evidence="7">Uncharacterized protein</fullName>
    </submittedName>
</protein>
<dbReference type="GeneID" id="61296308"/>
<dbReference type="InterPro" id="IPR023214">
    <property type="entry name" value="HAD_sf"/>
</dbReference>
<evidence type="ECO:0000313" key="6">
    <source>
        <dbReference type="EMBL" id="SGY92824.1"/>
    </source>
</evidence>
<dbReference type="Proteomes" id="UP000183794">
    <property type="component" value="Unassembled WGS sequence"/>
</dbReference>
<dbReference type="SFLD" id="SFLDG01144">
    <property type="entry name" value="C2.B.4:_PGP_Like"/>
    <property type="match status" value="1"/>
</dbReference>
<dbReference type="PANTHER" id="PTHR47267:SF4">
    <property type="entry name" value="PYRIDOXAL PHOSPHATE PHOSPHATASE YIGL"/>
    <property type="match status" value="1"/>
</dbReference>
<sequence>MYKVIVSDLDGTLLTPAHIVSEQTKITIHKLLKQGKKFIIATGRHNVDVEAIRKTIDAEIYLITSNGARVHNDKGELIYSKNVPTDIAQIIAEIDLPDTIQANIYRDDEWFVNKPNPEILNFSQDSTFSYQVVDLSKLEKTGIAKFFFCGPHEDLVTLAAQINEQYSTKLNVSFSLPECLEVMDIKVNKAEALTEVLKIKGFTMAETIAFGDGMNDLEMLQAVDKGLIMGNASTMLKAALPNFELIGHSAEDGVAHYIEKNIL</sequence>
<dbReference type="InterPro" id="IPR006379">
    <property type="entry name" value="HAD-SF_hydro_IIB"/>
</dbReference>
<organism evidence="7 9">
    <name type="scientific">Moritella viscosa</name>
    <dbReference type="NCBI Taxonomy" id="80854"/>
    <lineage>
        <taxon>Bacteria</taxon>
        <taxon>Pseudomonadati</taxon>
        <taxon>Pseudomonadota</taxon>
        <taxon>Gammaproteobacteria</taxon>
        <taxon>Alteromonadales</taxon>
        <taxon>Moritellaceae</taxon>
        <taxon>Moritella</taxon>
    </lineage>
</organism>
<dbReference type="AlphaFoldDB" id="A0A090IHN7"/>
<evidence type="ECO:0000256" key="3">
    <source>
        <dbReference type="ARBA" id="ARBA00022801"/>
    </source>
</evidence>
<dbReference type="EMBL" id="FPLJ01000053">
    <property type="protein sequence ID" value="SGY92824.1"/>
    <property type="molecule type" value="Genomic_DNA"/>
</dbReference>
<gene>
    <name evidence="6" type="ORF">MT2528_2449</name>
    <name evidence="7" type="ORF">NVI5450_2657</name>
</gene>
<comment type="cofactor">
    <cofactor evidence="1">
        <name>Mg(2+)</name>
        <dbReference type="ChEBI" id="CHEBI:18420"/>
    </cofactor>
</comment>
<dbReference type="GO" id="GO:0000287">
    <property type="term" value="F:magnesium ion binding"/>
    <property type="evidence" value="ECO:0007669"/>
    <property type="project" value="UniProtKB-ARBA"/>
</dbReference>
<evidence type="ECO:0000256" key="4">
    <source>
        <dbReference type="ARBA" id="ARBA00022842"/>
    </source>
</evidence>
<evidence type="ECO:0000256" key="2">
    <source>
        <dbReference type="ARBA" id="ARBA00022723"/>
    </source>
</evidence>
<dbReference type="Gene3D" id="3.40.50.1000">
    <property type="entry name" value="HAD superfamily/HAD-like"/>
    <property type="match status" value="1"/>
</dbReference>
<dbReference type="NCBIfam" id="TIGR01484">
    <property type="entry name" value="HAD-SF-IIB"/>
    <property type="match status" value="1"/>
</dbReference>
<keyword evidence="4" id="KW-0460">Magnesium</keyword>
<dbReference type="SFLD" id="SFLDG01140">
    <property type="entry name" value="C2.B:_Phosphomannomutase_and_P"/>
    <property type="match status" value="1"/>
</dbReference>
<dbReference type="InterPro" id="IPR000150">
    <property type="entry name" value="Cof"/>
</dbReference>
<dbReference type="PROSITE" id="PS01228">
    <property type="entry name" value="COF_1"/>
    <property type="match status" value="1"/>
</dbReference>
<keyword evidence="2" id="KW-0479">Metal-binding</keyword>
<dbReference type="SUPFAM" id="SSF56784">
    <property type="entry name" value="HAD-like"/>
    <property type="match status" value="1"/>
</dbReference>
<dbReference type="NCBIfam" id="TIGR00099">
    <property type="entry name" value="Cof-subfamily"/>
    <property type="match status" value="1"/>
</dbReference>
<evidence type="ECO:0000313" key="9">
    <source>
        <dbReference type="Proteomes" id="UP000183794"/>
    </source>
</evidence>
<dbReference type="Proteomes" id="UP000182660">
    <property type="component" value="Unassembled WGS sequence"/>
</dbReference>
<dbReference type="PATRIC" id="fig|80854.5.peg.4581"/>
<keyword evidence="8" id="KW-1185">Reference proteome</keyword>
<dbReference type="PANTHER" id="PTHR47267">
    <property type="match status" value="1"/>
</dbReference>
<dbReference type="RefSeq" id="WP_045112238.1">
    <property type="nucleotide sequence ID" value="NZ_CAWQZC010000088.1"/>
</dbReference>
<proteinExistence type="inferred from homology"/>
<dbReference type="OrthoDB" id="5498330at2"/>
<evidence type="ECO:0000256" key="1">
    <source>
        <dbReference type="ARBA" id="ARBA00001946"/>
    </source>
</evidence>
<dbReference type="PROSITE" id="PS01229">
    <property type="entry name" value="COF_2"/>
    <property type="match status" value="1"/>
</dbReference>
<dbReference type="InterPro" id="IPR036412">
    <property type="entry name" value="HAD-like_sf"/>
</dbReference>
<accession>A0A090IHN7</accession>
<comment type="similarity">
    <text evidence="5">Belongs to the HAD-like hydrolase superfamily. Cof family.</text>
</comment>
<reference evidence="6 8" key="1">
    <citation type="submission" date="2016-11" db="EMBL/GenBank/DDBJ databases">
        <authorList>
            <person name="Klemetsen T."/>
        </authorList>
    </citation>
    <scope>NUCLEOTIDE SEQUENCE [LARGE SCALE GENOMIC DNA]</scope>
    <source>
        <strain evidence="6">MT 2528</strain>
    </source>
</reference>
<dbReference type="Gene3D" id="3.30.1240.10">
    <property type="match status" value="1"/>
</dbReference>
<name>A0A090IHN7_9GAMM</name>
<reference evidence="7 9" key="2">
    <citation type="submission" date="2016-11" db="EMBL/GenBank/DDBJ databases">
        <authorList>
            <person name="Jaros S."/>
            <person name="Januszkiewicz K."/>
            <person name="Wedrychowicz H."/>
        </authorList>
    </citation>
    <scope>NUCLEOTIDE SEQUENCE [LARGE SCALE GENOMIC DNA]</scope>
    <source>
        <strain evidence="7">NVI 5450</strain>
    </source>
</reference>
<dbReference type="HOGENOM" id="CLU_044146_5_2_6"/>
<dbReference type="KEGG" id="mvs:MVIS_4323"/>
<evidence type="ECO:0000256" key="5">
    <source>
        <dbReference type="ARBA" id="ARBA00034778"/>
    </source>
</evidence>
<dbReference type="STRING" id="80854.MVIS_4323"/>
<evidence type="ECO:0000313" key="7">
    <source>
        <dbReference type="EMBL" id="SGZ03409.1"/>
    </source>
</evidence>
<dbReference type="GO" id="GO:0016791">
    <property type="term" value="F:phosphatase activity"/>
    <property type="evidence" value="ECO:0007669"/>
    <property type="project" value="UniProtKB-ARBA"/>
</dbReference>
<dbReference type="EMBL" id="FPLD01000068">
    <property type="protein sequence ID" value="SGZ03409.1"/>
    <property type="molecule type" value="Genomic_DNA"/>
</dbReference>